<evidence type="ECO:0000313" key="1">
    <source>
        <dbReference type="EMBL" id="ACL53243.1"/>
    </source>
</evidence>
<sequence length="81" mass="9105">MLIMESASHYMLKDNAFLLKNQNGVFESGTSPPNFFTPKYFGLESRPFFVDPAVLFVAQRLNIMFSPPDNSGSMYSLGRCS</sequence>
<proteinExistence type="evidence at transcript level"/>
<reference evidence="1" key="1">
    <citation type="journal article" date="2009" name="PLoS Genet.">
        <title>Sequencing, mapping, and analysis of 27,455 maize full-length cDNAs.</title>
        <authorList>
            <person name="Soderlund C."/>
            <person name="Descour A."/>
            <person name="Kudrna D."/>
            <person name="Bomhoff M."/>
            <person name="Boyd L."/>
            <person name="Currie J."/>
            <person name="Angelova A."/>
            <person name="Collura K."/>
            <person name="Wissotski M."/>
            <person name="Ashley E."/>
            <person name="Morrow D."/>
            <person name="Fernandes J."/>
            <person name="Walbot V."/>
            <person name="Yu Y."/>
        </authorList>
    </citation>
    <scope>NUCLEOTIDE SEQUENCE</scope>
    <source>
        <strain evidence="1">B73</strain>
    </source>
</reference>
<dbReference type="AlphaFoldDB" id="B7ZZ94"/>
<name>B7ZZ94_MAIZE</name>
<reference evidence="1" key="2">
    <citation type="submission" date="2012-06" db="EMBL/GenBank/DDBJ databases">
        <authorList>
            <person name="Yu Y."/>
            <person name="Currie J."/>
            <person name="Lomeli R."/>
            <person name="Angelova A."/>
            <person name="Collura K."/>
            <person name="Wissotski M."/>
            <person name="Campos D."/>
            <person name="Kudrna D."/>
            <person name="Golser W."/>
            <person name="Ashely E."/>
            <person name="Descour A."/>
            <person name="Fernandes J."/>
            <person name="Soderlund C."/>
            <person name="Walbot V."/>
        </authorList>
    </citation>
    <scope>NUCLEOTIDE SEQUENCE</scope>
    <source>
        <strain evidence="1">B73</strain>
    </source>
</reference>
<protein>
    <submittedName>
        <fullName evidence="1">Uncharacterized protein</fullName>
    </submittedName>
</protein>
<organism evidence="1">
    <name type="scientific">Zea mays</name>
    <name type="common">Maize</name>
    <dbReference type="NCBI Taxonomy" id="4577"/>
    <lineage>
        <taxon>Eukaryota</taxon>
        <taxon>Viridiplantae</taxon>
        <taxon>Streptophyta</taxon>
        <taxon>Embryophyta</taxon>
        <taxon>Tracheophyta</taxon>
        <taxon>Spermatophyta</taxon>
        <taxon>Magnoliopsida</taxon>
        <taxon>Liliopsida</taxon>
        <taxon>Poales</taxon>
        <taxon>Poaceae</taxon>
        <taxon>PACMAD clade</taxon>
        <taxon>Panicoideae</taxon>
        <taxon>Andropogonodae</taxon>
        <taxon>Andropogoneae</taxon>
        <taxon>Tripsacinae</taxon>
        <taxon>Zea</taxon>
    </lineage>
</organism>
<accession>B7ZZ94</accession>
<dbReference type="EMBL" id="BT054636">
    <property type="protein sequence ID" value="ACL53243.1"/>
    <property type="molecule type" value="mRNA"/>
</dbReference>